<keyword evidence="3" id="KW-1185">Reference proteome</keyword>
<evidence type="ECO:0000313" key="2">
    <source>
        <dbReference type="EMBL" id="MEE4546386.1"/>
    </source>
</evidence>
<dbReference type="EMBL" id="JAZEWV010000045">
    <property type="protein sequence ID" value="MEE4546386.1"/>
    <property type="molecule type" value="Genomic_DNA"/>
</dbReference>
<feature type="compositionally biased region" description="Low complexity" evidence="1">
    <location>
        <begin position="15"/>
        <end position="38"/>
    </location>
</feature>
<name>A0ABU7PKY7_9ACTN</name>
<organism evidence="2 3">
    <name type="scientific">Actinacidiphila polyblastidii</name>
    <dbReference type="NCBI Taxonomy" id="3110430"/>
    <lineage>
        <taxon>Bacteria</taxon>
        <taxon>Bacillati</taxon>
        <taxon>Actinomycetota</taxon>
        <taxon>Actinomycetes</taxon>
        <taxon>Kitasatosporales</taxon>
        <taxon>Streptomycetaceae</taxon>
        <taxon>Actinacidiphila</taxon>
    </lineage>
</organism>
<dbReference type="Proteomes" id="UP001344658">
    <property type="component" value="Unassembled WGS sequence"/>
</dbReference>
<accession>A0ABU7PKY7</accession>
<feature type="compositionally biased region" description="Basic and acidic residues" evidence="1">
    <location>
        <begin position="39"/>
        <end position="49"/>
    </location>
</feature>
<protein>
    <submittedName>
        <fullName evidence="2">Uncharacterized protein</fullName>
    </submittedName>
</protein>
<comment type="caution">
    <text evidence="2">The sequence shown here is derived from an EMBL/GenBank/DDBJ whole genome shotgun (WGS) entry which is preliminary data.</text>
</comment>
<feature type="region of interest" description="Disordered" evidence="1">
    <location>
        <begin position="1"/>
        <end position="49"/>
    </location>
</feature>
<gene>
    <name evidence="2" type="ORF">V2S66_31040</name>
</gene>
<sequence length="49" mass="5043">MPAWHAPPADTQPLPRSTAKAPPPAASTSTTATAVVRPRALDLRRPASG</sequence>
<proteinExistence type="predicted"/>
<evidence type="ECO:0000313" key="3">
    <source>
        <dbReference type="Proteomes" id="UP001344658"/>
    </source>
</evidence>
<dbReference type="RefSeq" id="WP_330800086.1">
    <property type="nucleotide sequence ID" value="NZ_JAZEWV010000045.1"/>
</dbReference>
<reference evidence="2 3" key="1">
    <citation type="submission" date="2023-12" db="EMBL/GenBank/DDBJ databases">
        <title>Streptomyces sp. V4-01.</title>
        <authorList>
            <person name="Somphong A."/>
            <person name="Phongsopitanun W."/>
        </authorList>
    </citation>
    <scope>NUCLEOTIDE SEQUENCE [LARGE SCALE GENOMIC DNA]</scope>
    <source>
        <strain evidence="2 3">V4-01</strain>
    </source>
</reference>
<evidence type="ECO:0000256" key="1">
    <source>
        <dbReference type="SAM" id="MobiDB-lite"/>
    </source>
</evidence>